<evidence type="ECO:0000256" key="1">
    <source>
        <dbReference type="ARBA" id="ARBA00010945"/>
    </source>
</evidence>
<evidence type="ECO:0000313" key="15">
    <source>
        <dbReference type="EMBL" id="TQK75485.1"/>
    </source>
</evidence>
<evidence type="ECO:0000256" key="11">
    <source>
        <dbReference type="ARBA" id="ARBA00025589"/>
    </source>
</evidence>
<feature type="binding site" evidence="13">
    <location>
        <position position="27"/>
    </location>
    <ligand>
        <name>Mg(2+)</name>
        <dbReference type="ChEBI" id="CHEBI:18420"/>
    </ligand>
</feature>
<name>A0A542SLX9_9MICO</name>
<dbReference type="InterPro" id="IPR050116">
    <property type="entry name" value="DNA_polymerase-Y"/>
</dbReference>
<dbReference type="InterPro" id="IPR001126">
    <property type="entry name" value="UmuC"/>
</dbReference>
<keyword evidence="5 13" id="KW-0235">DNA replication</keyword>
<evidence type="ECO:0000256" key="13">
    <source>
        <dbReference type="HAMAP-Rule" id="MF_01113"/>
    </source>
</evidence>
<dbReference type="GO" id="GO:0003887">
    <property type="term" value="F:DNA-directed DNA polymerase activity"/>
    <property type="evidence" value="ECO:0007669"/>
    <property type="project" value="UniProtKB-UniRule"/>
</dbReference>
<dbReference type="GO" id="GO:0000287">
    <property type="term" value="F:magnesium ion binding"/>
    <property type="evidence" value="ECO:0007669"/>
    <property type="project" value="UniProtKB-UniRule"/>
</dbReference>
<keyword evidence="9 13" id="KW-0239">DNA-directed DNA polymerase</keyword>
<dbReference type="PANTHER" id="PTHR11076:SF33">
    <property type="entry name" value="DNA POLYMERASE KAPPA"/>
    <property type="match status" value="1"/>
</dbReference>
<dbReference type="GO" id="GO:0006281">
    <property type="term" value="P:DNA repair"/>
    <property type="evidence" value="ECO:0007669"/>
    <property type="project" value="UniProtKB-UniRule"/>
</dbReference>
<evidence type="ECO:0000256" key="5">
    <source>
        <dbReference type="ARBA" id="ARBA00022705"/>
    </source>
</evidence>
<evidence type="ECO:0000256" key="4">
    <source>
        <dbReference type="ARBA" id="ARBA00022695"/>
    </source>
</evidence>
<accession>A0A542SLX9</accession>
<feature type="active site" evidence="13">
    <location>
        <position position="121"/>
    </location>
</feature>
<dbReference type="InterPro" id="IPR017961">
    <property type="entry name" value="DNA_pol_Y-fam_little_finger"/>
</dbReference>
<dbReference type="Pfam" id="PF00817">
    <property type="entry name" value="IMS"/>
    <property type="match status" value="1"/>
</dbReference>
<organism evidence="15 16">
    <name type="scientific">Rarobacter incanus</name>
    <dbReference type="NCBI Taxonomy" id="153494"/>
    <lineage>
        <taxon>Bacteria</taxon>
        <taxon>Bacillati</taxon>
        <taxon>Actinomycetota</taxon>
        <taxon>Actinomycetes</taxon>
        <taxon>Micrococcales</taxon>
        <taxon>Rarobacteraceae</taxon>
        <taxon>Rarobacter</taxon>
    </lineage>
</organism>
<dbReference type="SUPFAM" id="SSF100879">
    <property type="entry name" value="Lesion bypass DNA polymerase (Y-family), little finger domain"/>
    <property type="match status" value="1"/>
</dbReference>
<dbReference type="Gene3D" id="1.10.150.20">
    <property type="entry name" value="5' to 3' exonuclease, C-terminal subdomain"/>
    <property type="match status" value="1"/>
</dbReference>
<dbReference type="Gene3D" id="3.30.1490.100">
    <property type="entry name" value="DNA polymerase, Y-family, little finger domain"/>
    <property type="match status" value="1"/>
</dbReference>
<keyword evidence="10 13" id="KW-0234">DNA repair</keyword>
<gene>
    <name evidence="13" type="primary">dinB</name>
    <name evidence="15" type="ORF">FB389_0112</name>
</gene>
<evidence type="ECO:0000256" key="10">
    <source>
        <dbReference type="ARBA" id="ARBA00023204"/>
    </source>
</evidence>
<dbReference type="CDD" id="cd03586">
    <property type="entry name" value="PolY_Pol_IV_kappa"/>
    <property type="match status" value="1"/>
</dbReference>
<dbReference type="EMBL" id="VFNV01000001">
    <property type="protein sequence ID" value="TQK75485.1"/>
    <property type="molecule type" value="Genomic_DNA"/>
</dbReference>
<dbReference type="NCBIfam" id="NF002677">
    <property type="entry name" value="PRK02406.1"/>
    <property type="match status" value="1"/>
</dbReference>
<evidence type="ECO:0000256" key="8">
    <source>
        <dbReference type="ARBA" id="ARBA00022842"/>
    </source>
</evidence>
<comment type="function">
    <text evidence="11 13">Poorly processive, error-prone DNA polymerase involved in untargeted mutagenesis. Copies undamaged DNA at stalled replication forks, which arise in vivo from mismatched or misaligned primer ends. These misaligned primers can be extended by PolIV. Exhibits no 3'-5' exonuclease (proofreading) activity. May be involved in translesional synthesis, in conjunction with the beta clamp from PolIII.</text>
</comment>
<comment type="subcellular location">
    <subcellularLocation>
        <location evidence="13">Cytoplasm</location>
    </subcellularLocation>
</comment>
<evidence type="ECO:0000313" key="16">
    <source>
        <dbReference type="Proteomes" id="UP000316181"/>
    </source>
</evidence>
<dbReference type="GO" id="GO:0005829">
    <property type="term" value="C:cytosol"/>
    <property type="evidence" value="ECO:0007669"/>
    <property type="project" value="TreeGrafter"/>
</dbReference>
<dbReference type="GO" id="GO:0042276">
    <property type="term" value="P:error-prone translesion synthesis"/>
    <property type="evidence" value="ECO:0007669"/>
    <property type="project" value="TreeGrafter"/>
</dbReference>
<evidence type="ECO:0000256" key="12">
    <source>
        <dbReference type="ARBA" id="ARBA00049244"/>
    </source>
</evidence>
<dbReference type="FunFam" id="3.30.1490.100:FF:000004">
    <property type="entry name" value="DNA polymerase IV"/>
    <property type="match status" value="1"/>
</dbReference>
<sequence>MSNAPRSASVRRYWGPADASCSILHVDMDAFFAAVEIADDPHLRGKKLIVGGRERSVVLAASYEARGNGVHSAMPMAAARRLCPDATIVAPRMERYREVSRQVMAILHDITPVVEQVSVDEAYLDVTSVRKHWADVESMARAIRERVSEQLSITCSVGVGPSKLIAKLASTHSKPNGLLVIPAESKIEFVQALPVKALPGVGDRTAEILHSRGIDTVRELSATNPDALRYWLGVTGSLLFDLSWARDLRPVEPSRVEQSIGAERTFAQDLVASAELDRHLVDLAHRVAAQLRDKEFAATSVTVKVKSSTMAVVSRSRSLPAPSDRGGDIVEVARKLLRAAREGGAAVRLIGLRAEGLRSARAVGRQGTLDELQPGSIVDCTDSPARSFAVPPASTDVDDGPAKALDHSVDAIDRSIEALDRVRRRFGGGALAPASSILHKGK</sequence>
<comment type="catalytic activity">
    <reaction evidence="12 13">
        <text>DNA(n) + a 2'-deoxyribonucleoside 5'-triphosphate = DNA(n+1) + diphosphate</text>
        <dbReference type="Rhea" id="RHEA:22508"/>
        <dbReference type="Rhea" id="RHEA-COMP:17339"/>
        <dbReference type="Rhea" id="RHEA-COMP:17340"/>
        <dbReference type="ChEBI" id="CHEBI:33019"/>
        <dbReference type="ChEBI" id="CHEBI:61560"/>
        <dbReference type="ChEBI" id="CHEBI:173112"/>
        <dbReference type="EC" id="2.7.7.7"/>
    </reaction>
</comment>
<keyword evidence="3 13" id="KW-0808">Transferase</keyword>
<dbReference type="Gene3D" id="3.40.1170.60">
    <property type="match status" value="1"/>
</dbReference>
<dbReference type="GO" id="GO:0006261">
    <property type="term" value="P:DNA-templated DNA replication"/>
    <property type="evidence" value="ECO:0007669"/>
    <property type="project" value="UniProtKB-UniRule"/>
</dbReference>
<keyword evidence="13" id="KW-0963">Cytoplasm</keyword>
<dbReference type="AlphaFoldDB" id="A0A542SLX9"/>
<dbReference type="Gene3D" id="3.30.70.270">
    <property type="match status" value="1"/>
</dbReference>
<evidence type="ECO:0000256" key="2">
    <source>
        <dbReference type="ARBA" id="ARBA00022457"/>
    </source>
</evidence>
<keyword evidence="8 13" id="KW-0460">Magnesium</keyword>
<dbReference type="InterPro" id="IPR036775">
    <property type="entry name" value="DNA_pol_Y-fam_lit_finger_sf"/>
</dbReference>
<evidence type="ECO:0000256" key="7">
    <source>
        <dbReference type="ARBA" id="ARBA00022763"/>
    </source>
</evidence>
<dbReference type="Proteomes" id="UP000316181">
    <property type="component" value="Unassembled WGS sequence"/>
</dbReference>
<evidence type="ECO:0000256" key="9">
    <source>
        <dbReference type="ARBA" id="ARBA00022932"/>
    </source>
</evidence>
<dbReference type="EC" id="2.7.7.7" evidence="13"/>
<evidence type="ECO:0000259" key="14">
    <source>
        <dbReference type="PROSITE" id="PS50173"/>
    </source>
</evidence>
<dbReference type="PROSITE" id="PS50173">
    <property type="entry name" value="UMUC"/>
    <property type="match status" value="1"/>
</dbReference>
<feature type="domain" description="UmuC" evidence="14">
    <location>
        <begin position="23"/>
        <end position="202"/>
    </location>
</feature>
<keyword evidence="13" id="KW-0238">DNA-binding</keyword>
<evidence type="ECO:0000256" key="3">
    <source>
        <dbReference type="ARBA" id="ARBA00022679"/>
    </source>
</evidence>
<dbReference type="Pfam" id="PF11799">
    <property type="entry name" value="IMS_C"/>
    <property type="match status" value="1"/>
</dbReference>
<comment type="cofactor">
    <cofactor evidence="13">
        <name>Mg(2+)</name>
        <dbReference type="ChEBI" id="CHEBI:18420"/>
    </cofactor>
    <text evidence="13">Binds 2 magnesium ions per subunit.</text>
</comment>
<dbReference type="SUPFAM" id="SSF56672">
    <property type="entry name" value="DNA/RNA polymerases"/>
    <property type="match status" value="1"/>
</dbReference>
<dbReference type="PANTHER" id="PTHR11076">
    <property type="entry name" value="DNA REPAIR POLYMERASE UMUC / TRANSFERASE FAMILY MEMBER"/>
    <property type="match status" value="1"/>
</dbReference>
<reference evidence="15 16" key="1">
    <citation type="submission" date="2019-06" db="EMBL/GenBank/DDBJ databases">
        <title>Sequencing the genomes of 1000 actinobacteria strains.</title>
        <authorList>
            <person name="Klenk H.-P."/>
        </authorList>
    </citation>
    <scope>NUCLEOTIDE SEQUENCE [LARGE SCALE GENOMIC DNA]</scope>
    <source>
        <strain evidence="15 16">DSM 10596</strain>
    </source>
</reference>
<proteinExistence type="inferred from homology"/>
<feature type="binding site" evidence="13">
    <location>
        <position position="120"/>
    </location>
    <ligand>
        <name>Mg(2+)</name>
        <dbReference type="ChEBI" id="CHEBI:18420"/>
    </ligand>
</feature>
<keyword evidence="4 13" id="KW-0548">Nucleotidyltransferase</keyword>
<comment type="subunit">
    <text evidence="13">Monomer.</text>
</comment>
<dbReference type="GO" id="GO:0009432">
    <property type="term" value="P:SOS response"/>
    <property type="evidence" value="ECO:0007669"/>
    <property type="project" value="TreeGrafter"/>
</dbReference>
<dbReference type="GO" id="GO:0003684">
    <property type="term" value="F:damaged DNA binding"/>
    <property type="evidence" value="ECO:0007669"/>
    <property type="project" value="InterPro"/>
</dbReference>
<keyword evidence="16" id="KW-1185">Reference proteome</keyword>
<dbReference type="InterPro" id="IPR043128">
    <property type="entry name" value="Rev_trsase/Diguanyl_cyclase"/>
</dbReference>
<comment type="similarity">
    <text evidence="1 13">Belongs to the DNA polymerase type-Y family.</text>
</comment>
<dbReference type="HAMAP" id="MF_01113">
    <property type="entry name" value="DNApol_IV"/>
    <property type="match status" value="1"/>
</dbReference>
<evidence type="ECO:0000256" key="6">
    <source>
        <dbReference type="ARBA" id="ARBA00022723"/>
    </source>
</evidence>
<comment type="caution">
    <text evidence="15">The sequence shown here is derived from an EMBL/GenBank/DDBJ whole genome shotgun (WGS) entry which is preliminary data.</text>
</comment>
<protein>
    <recommendedName>
        <fullName evidence="13">DNA polymerase IV</fullName>
        <shortName evidence="13">Pol IV</shortName>
        <ecNumber evidence="13">2.7.7.7</ecNumber>
    </recommendedName>
</protein>
<keyword evidence="7 13" id="KW-0227">DNA damage</keyword>
<keyword evidence="2 13" id="KW-0515">Mutator protein</keyword>
<feature type="site" description="Substrate discrimination" evidence="13">
    <location>
        <position position="32"/>
    </location>
</feature>
<dbReference type="InterPro" id="IPR043502">
    <property type="entry name" value="DNA/RNA_pol_sf"/>
</dbReference>
<dbReference type="InterPro" id="IPR022880">
    <property type="entry name" value="DNApol_IV"/>
</dbReference>
<keyword evidence="6 13" id="KW-0479">Metal-binding</keyword>